<sequence>MTSRKFNTKPVDTESLDMAHHTATHPLFSGDWLSSTLNNVCNNNFRTLTLMFQSETNDRPNSQGQLAYAWFTSECFST</sequence>
<dbReference type="Proteomes" id="UP000054721">
    <property type="component" value="Unassembled WGS sequence"/>
</dbReference>
<protein>
    <submittedName>
        <fullName evidence="1">Uncharacterized protein</fullName>
    </submittedName>
</protein>
<name>A0A0V1LP06_9BILA</name>
<reference evidence="1 2" key="1">
    <citation type="submission" date="2015-05" db="EMBL/GenBank/DDBJ databases">
        <title>Evolution of Trichinella species and genotypes.</title>
        <authorList>
            <person name="Korhonen P.K."/>
            <person name="Edoardo P."/>
            <person name="Giuseppe L.R."/>
            <person name="Gasser R.B."/>
        </authorList>
    </citation>
    <scope>NUCLEOTIDE SEQUENCE [LARGE SCALE GENOMIC DNA]</scope>
    <source>
        <strain evidence="1">ISS10</strain>
    </source>
</reference>
<dbReference type="AlphaFoldDB" id="A0A0V1LP06"/>
<gene>
    <name evidence="1" type="ORF">T02_1629</name>
</gene>
<proteinExistence type="predicted"/>
<keyword evidence="2" id="KW-1185">Reference proteome</keyword>
<accession>A0A0V1LP06</accession>
<organism evidence="1 2">
    <name type="scientific">Trichinella nativa</name>
    <dbReference type="NCBI Taxonomy" id="6335"/>
    <lineage>
        <taxon>Eukaryota</taxon>
        <taxon>Metazoa</taxon>
        <taxon>Ecdysozoa</taxon>
        <taxon>Nematoda</taxon>
        <taxon>Enoplea</taxon>
        <taxon>Dorylaimia</taxon>
        <taxon>Trichinellida</taxon>
        <taxon>Trichinellidae</taxon>
        <taxon>Trichinella</taxon>
    </lineage>
</organism>
<comment type="caution">
    <text evidence="1">The sequence shown here is derived from an EMBL/GenBank/DDBJ whole genome shotgun (WGS) entry which is preliminary data.</text>
</comment>
<evidence type="ECO:0000313" key="2">
    <source>
        <dbReference type="Proteomes" id="UP000054721"/>
    </source>
</evidence>
<evidence type="ECO:0000313" key="1">
    <source>
        <dbReference type="EMBL" id="KRZ61257.1"/>
    </source>
</evidence>
<dbReference type="EMBL" id="JYDW01000020">
    <property type="protein sequence ID" value="KRZ61257.1"/>
    <property type="molecule type" value="Genomic_DNA"/>
</dbReference>